<evidence type="ECO:0000313" key="6">
    <source>
        <dbReference type="EMBL" id="SET33548.1"/>
    </source>
</evidence>
<gene>
    <name evidence="6" type="ORF">SAMN04487771_101325</name>
</gene>
<evidence type="ECO:0000256" key="4">
    <source>
        <dbReference type="ARBA" id="ARBA00023163"/>
    </source>
</evidence>
<dbReference type="Gene3D" id="1.10.10.10">
    <property type="entry name" value="Winged helix-like DNA-binding domain superfamily/Winged helix DNA-binding domain"/>
    <property type="match status" value="1"/>
</dbReference>
<dbReference type="Pfam" id="PF03466">
    <property type="entry name" value="LysR_substrate"/>
    <property type="match status" value="1"/>
</dbReference>
<dbReference type="Gene3D" id="3.40.190.10">
    <property type="entry name" value="Periplasmic binding protein-like II"/>
    <property type="match status" value="2"/>
</dbReference>
<dbReference type="Proteomes" id="UP000199820">
    <property type="component" value="Unassembled WGS sequence"/>
</dbReference>
<dbReference type="InterPro" id="IPR005119">
    <property type="entry name" value="LysR_subst-bd"/>
</dbReference>
<dbReference type="RefSeq" id="WP_074649151.1">
    <property type="nucleotide sequence ID" value="NZ_FOIL01000013.1"/>
</dbReference>
<comment type="similarity">
    <text evidence="1">Belongs to the LysR transcriptional regulatory family.</text>
</comment>
<keyword evidence="7" id="KW-1185">Reference proteome</keyword>
<dbReference type="PANTHER" id="PTHR30126">
    <property type="entry name" value="HTH-TYPE TRANSCRIPTIONAL REGULATOR"/>
    <property type="match status" value="1"/>
</dbReference>
<dbReference type="Pfam" id="PF00126">
    <property type="entry name" value="HTH_1"/>
    <property type="match status" value="1"/>
</dbReference>
<dbReference type="OrthoDB" id="9785745at2"/>
<dbReference type="PANTHER" id="PTHR30126:SF39">
    <property type="entry name" value="HTH-TYPE TRANSCRIPTIONAL REGULATOR CYSL"/>
    <property type="match status" value="1"/>
</dbReference>
<reference evidence="6 7" key="1">
    <citation type="submission" date="2016-10" db="EMBL/GenBank/DDBJ databases">
        <authorList>
            <person name="de Groot N.N."/>
        </authorList>
    </citation>
    <scope>NUCLEOTIDE SEQUENCE [LARGE SCALE GENOMIC DNA]</scope>
    <source>
        <strain evidence="6 7">KH1P1</strain>
    </source>
</reference>
<keyword evidence="3 6" id="KW-0238">DNA-binding</keyword>
<name>A0A1I0DMH5_9FIRM</name>
<dbReference type="PROSITE" id="PS50931">
    <property type="entry name" value="HTH_LYSR"/>
    <property type="match status" value="1"/>
</dbReference>
<dbReference type="PRINTS" id="PR00039">
    <property type="entry name" value="HTHLYSR"/>
</dbReference>
<dbReference type="InterPro" id="IPR036390">
    <property type="entry name" value="WH_DNA-bd_sf"/>
</dbReference>
<keyword evidence="4" id="KW-0804">Transcription</keyword>
<evidence type="ECO:0000313" key="7">
    <source>
        <dbReference type="Proteomes" id="UP000199820"/>
    </source>
</evidence>
<dbReference type="InterPro" id="IPR036388">
    <property type="entry name" value="WH-like_DNA-bd_sf"/>
</dbReference>
<evidence type="ECO:0000256" key="1">
    <source>
        <dbReference type="ARBA" id="ARBA00009437"/>
    </source>
</evidence>
<evidence type="ECO:0000256" key="3">
    <source>
        <dbReference type="ARBA" id="ARBA00023125"/>
    </source>
</evidence>
<dbReference type="EMBL" id="FOIL01000013">
    <property type="protein sequence ID" value="SET33548.1"/>
    <property type="molecule type" value="Genomic_DNA"/>
</dbReference>
<evidence type="ECO:0000256" key="2">
    <source>
        <dbReference type="ARBA" id="ARBA00023015"/>
    </source>
</evidence>
<protein>
    <submittedName>
        <fullName evidence="6">DNA-binding transcriptional regulator, LysR family</fullName>
    </submittedName>
</protein>
<dbReference type="AlphaFoldDB" id="A0A1I0DMH5"/>
<dbReference type="SUPFAM" id="SSF53850">
    <property type="entry name" value="Periplasmic binding protein-like II"/>
    <property type="match status" value="1"/>
</dbReference>
<organism evidence="6 7">
    <name type="scientific">[Clostridium] aminophilum</name>
    <dbReference type="NCBI Taxonomy" id="1526"/>
    <lineage>
        <taxon>Bacteria</taxon>
        <taxon>Bacillati</taxon>
        <taxon>Bacillota</taxon>
        <taxon>Clostridia</taxon>
        <taxon>Lachnospirales</taxon>
        <taxon>Lachnospiraceae</taxon>
    </lineage>
</organism>
<evidence type="ECO:0000259" key="5">
    <source>
        <dbReference type="PROSITE" id="PS50931"/>
    </source>
</evidence>
<feature type="domain" description="HTH lysR-type" evidence="5">
    <location>
        <begin position="1"/>
        <end position="58"/>
    </location>
</feature>
<accession>A0A1I0DMH5</accession>
<proteinExistence type="inferred from homology"/>
<dbReference type="InterPro" id="IPR000847">
    <property type="entry name" value="LysR_HTH_N"/>
</dbReference>
<keyword evidence="2" id="KW-0805">Transcription regulation</keyword>
<dbReference type="GO" id="GO:0000976">
    <property type="term" value="F:transcription cis-regulatory region binding"/>
    <property type="evidence" value="ECO:0007669"/>
    <property type="project" value="TreeGrafter"/>
</dbReference>
<dbReference type="SUPFAM" id="SSF46785">
    <property type="entry name" value="Winged helix' DNA-binding domain"/>
    <property type="match status" value="1"/>
</dbReference>
<dbReference type="GO" id="GO:0003700">
    <property type="term" value="F:DNA-binding transcription factor activity"/>
    <property type="evidence" value="ECO:0007669"/>
    <property type="project" value="InterPro"/>
</dbReference>
<sequence>MLDPKIMTFLCVCRHMNYTRAAEELHITQPAVSQHIRGLEEYYGARLFDYRGRRLELTPAGRELERAADTMANDAELLRDRLSARQPVQMPLHFGVTMTIGEYVIGRPLAAYMRNHPGGDLRMEIANTETLVAKMKTGNLNLCLVEGTFQRKEFDWERYDTVRYIAVCSVRHHFRKKIRVLEDLLDEQLILREPGSGTRAILERQLSGRNLSVEDFRSSIQIGGMHTILELLEEDAGISFMYQPAAQEMIRKGVLVEIPLQDFQVRHDFSFIWEKNSIFGERYRSIAAEITQLRKGGER</sequence>